<dbReference type="SUPFAM" id="SSF55031">
    <property type="entry name" value="Bacterial exopeptidase dimerisation domain"/>
    <property type="match status" value="1"/>
</dbReference>
<dbReference type="PANTHER" id="PTHR43808">
    <property type="entry name" value="ACETYLORNITHINE DEACETYLASE"/>
    <property type="match status" value="1"/>
</dbReference>
<evidence type="ECO:0000256" key="3">
    <source>
        <dbReference type="ARBA" id="ARBA00022723"/>
    </source>
</evidence>
<organism evidence="8 9">
    <name type="scientific">Rhinocladiella mackenziei CBS 650.93</name>
    <dbReference type="NCBI Taxonomy" id="1442369"/>
    <lineage>
        <taxon>Eukaryota</taxon>
        <taxon>Fungi</taxon>
        <taxon>Dikarya</taxon>
        <taxon>Ascomycota</taxon>
        <taxon>Pezizomycotina</taxon>
        <taxon>Eurotiomycetes</taxon>
        <taxon>Chaetothyriomycetidae</taxon>
        <taxon>Chaetothyriales</taxon>
        <taxon>Herpotrichiellaceae</taxon>
        <taxon>Rhinocladiella</taxon>
    </lineage>
</organism>
<evidence type="ECO:0000256" key="5">
    <source>
        <dbReference type="ARBA" id="ARBA00022833"/>
    </source>
</evidence>
<feature type="domain" description="Peptidase M20 dimerisation" evidence="7">
    <location>
        <begin position="243"/>
        <end position="352"/>
    </location>
</feature>
<sequence length="438" mass="47176">MKLFWSGAPILLATCASQALVTMHEQHPVPFQPSESSTHQKLSDVIAASPLLSLHRAICEVESITDNELAVGRLIISILEAHNFTVQTQNVPRPNSTKERLNVYAYPDVSKYGGAETPKSETSPQVLLSSHIDTVPPHIPYSLSLPKKSEASPSSRRDIVIAGRGTVDDKACVAVQIQTLLDLLADPRAKINPSDVALLFVVGEEKYGDGMRHFSDSGLYSRTNSDYKAILFGEPTEGKLAAGHKGIIMLTIKAHGKAAHSGYPWLGRSANSMILPALAVLDKLGDIPEEKGGLPRSEKYGKSTVNIGYMQGGVAANVVPEFAMANIAFRLAGGTVEGVKEIIKHAVRSIDPDERLELEFSQGYGPIPLDADVDGFDTITVNYGTDVPNLEVADGVKRYLYGPGSILVAHGKDEALTVGDMEEALEGYKKLVMHSLKS</sequence>
<reference evidence="8 9" key="1">
    <citation type="submission" date="2015-01" db="EMBL/GenBank/DDBJ databases">
        <title>The Genome Sequence of Rhinocladiella mackenzie CBS 650.93.</title>
        <authorList>
            <consortium name="The Broad Institute Genomics Platform"/>
            <person name="Cuomo C."/>
            <person name="de Hoog S."/>
            <person name="Gorbushina A."/>
            <person name="Stielow B."/>
            <person name="Teixiera M."/>
            <person name="Abouelleil A."/>
            <person name="Chapman S.B."/>
            <person name="Priest M."/>
            <person name="Young S.K."/>
            <person name="Wortman J."/>
            <person name="Nusbaum C."/>
            <person name="Birren B."/>
        </authorList>
    </citation>
    <scope>NUCLEOTIDE SEQUENCE [LARGE SCALE GENOMIC DNA]</scope>
    <source>
        <strain evidence="8 9">CBS 650.93</strain>
    </source>
</reference>
<dbReference type="GeneID" id="25292973"/>
<feature type="chain" id="PRO_5002255612" description="Peptidase M20 dimerisation domain-containing protein" evidence="6">
    <location>
        <begin position="20"/>
        <end position="438"/>
    </location>
</feature>
<dbReference type="Proteomes" id="UP000053617">
    <property type="component" value="Unassembled WGS sequence"/>
</dbReference>
<dbReference type="PANTHER" id="PTHR43808:SF8">
    <property type="entry name" value="PEPTIDASE M20 DIMERISATION DOMAIN-CONTAINING PROTEIN"/>
    <property type="match status" value="1"/>
</dbReference>
<feature type="signal peptide" evidence="6">
    <location>
        <begin position="1"/>
        <end position="19"/>
    </location>
</feature>
<dbReference type="OrthoDB" id="3064516at2759"/>
<comment type="cofactor">
    <cofactor evidence="1">
        <name>Zn(2+)</name>
        <dbReference type="ChEBI" id="CHEBI:29105"/>
    </cofactor>
</comment>
<dbReference type="InterPro" id="IPR002933">
    <property type="entry name" value="Peptidase_M20"/>
</dbReference>
<keyword evidence="3" id="KW-0479">Metal-binding</keyword>
<evidence type="ECO:0000313" key="8">
    <source>
        <dbReference type="EMBL" id="KIX06926.1"/>
    </source>
</evidence>
<protein>
    <recommendedName>
        <fullName evidence="7">Peptidase M20 dimerisation domain-containing protein</fullName>
    </recommendedName>
</protein>
<evidence type="ECO:0000256" key="2">
    <source>
        <dbReference type="ARBA" id="ARBA00006247"/>
    </source>
</evidence>
<evidence type="ECO:0000256" key="6">
    <source>
        <dbReference type="SAM" id="SignalP"/>
    </source>
</evidence>
<accession>A0A0D2IUT8</accession>
<keyword evidence="5" id="KW-0862">Zinc</keyword>
<dbReference type="RefSeq" id="XP_013274062.1">
    <property type="nucleotide sequence ID" value="XM_013418608.1"/>
</dbReference>
<dbReference type="VEuPathDB" id="FungiDB:Z518_04902"/>
<dbReference type="AlphaFoldDB" id="A0A0D2IUT8"/>
<dbReference type="PROSITE" id="PS00758">
    <property type="entry name" value="ARGE_DAPE_CPG2_1"/>
    <property type="match status" value="1"/>
</dbReference>
<evidence type="ECO:0000313" key="9">
    <source>
        <dbReference type="Proteomes" id="UP000053617"/>
    </source>
</evidence>
<keyword evidence="9" id="KW-1185">Reference proteome</keyword>
<evidence type="ECO:0000256" key="4">
    <source>
        <dbReference type="ARBA" id="ARBA00022801"/>
    </source>
</evidence>
<proteinExistence type="inferred from homology"/>
<dbReference type="InterPro" id="IPR011650">
    <property type="entry name" value="Peptidase_M20_dimer"/>
</dbReference>
<evidence type="ECO:0000256" key="1">
    <source>
        <dbReference type="ARBA" id="ARBA00001947"/>
    </source>
</evidence>
<dbReference type="Gene3D" id="3.30.70.360">
    <property type="match status" value="1"/>
</dbReference>
<dbReference type="STRING" id="1442369.A0A0D2IUT8"/>
<dbReference type="HOGENOM" id="CLU_021802_3_0_1"/>
<dbReference type="GO" id="GO:0016787">
    <property type="term" value="F:hydrolase activity"/>
    <property type="evidence" value="ECO:0007669"/>
    <property type="project" value="UniProtKB-KW"/>
</dbReference>
<keyword evidence="6" id="KW-0732">Signal</keyword>
<dbReference type="InterPro" id="IPR001261">
    <property type="entry name" value="ArgE/DapE_CS"/>
</dbReference>
<dbReference type="Gene3D" id="3.40.630.10">
    <property type="entry name" value="Zn peptidases"/>
    <property type="match status" value="1"/>
</dbReference>
<dbReference type="EMBL" id="KN847477">
    <property type="protein sequence ID" value="KIX06926.1"/>
    <property type="molecule type" value="Genomic_DNA"/>
</dbReference>
<dbReference type="SUPFAM" id="SSF53187">
    <property type="entry name" value="Zn-dependent exopeptidases"/>
    <property type="match status" value="1"/>
</dbReference>
<gene>
    <name evidence="8" type="ORF">Z518_04902</name>
</gene>
<keyword evidence="4" id="KW-0378">Hydrolase</keyword>
<dbReference type="InterPro" id="IPR036264">
    <property type="entry name" value="Bact_exopeptidase_dim_dom"/>
</dbReference>
<comment type="similarity">
    <text evidence="2">Belongs to the peptidase M20A family.</text>
</comment>
<dbReference type="Pfam" id="PF07687">
    <property type="entry name" value="M20_dimer"/>
    <property type="match status" value="1"/>
</dbReference>
<name>A0A0D2IUT8_9EURO</name>
<dbReference type="CDD" id="cd05652">
    <property type="entry name" value="M20_ArgE_DapE-like_fungal"/>
    <property type="match status" value="1"/>
</dbReference>
<dbReference type="InterPro" id="IPR050072">
    <property type="entry name" value="Peptidase_M20A"/>
</dbReference>
<evidence type="ECO:0000259" key="7">
    <source>
        <dbReference type="Pfam" id="PF07687"/>
    </source>
</evidence>
<dbReference type="Pfam" id="PF01546">
    <property type="entry name" value="Peptidase_M20"/>
    <property type="match status" value="1"/>
</dbReference>
<dbReference type="GO" id="GO:0046872">
    <property type="term" value="F:metal ion binding"/>
    <property type="evidence" value="ECO:0007669"/>
    <property type="project" value="UniProtKB-KW"/>
</dbReference>